<dbReference type="Pfam" id="PF06445">
    <property type="entry name" value="GyrI-like"/>
    <property type="match status" value="1"/>
</dbReference>
<dbReference type="InterPro" id="IPR011256">
    <property type="entry name" value="Reg_factor_effector_dom_sf"/>
</dbReference>
<dbReference type="AlphaFoldDB" id="A0A2G8SXY7"/>
<feature type="domain" description="AraC effector-binding" evidence="1">
    <location>
        <begin position="3"/>
        <end position="153"/>
    </location>
</feature>
<dbReference type="Proteomes" id="UP000228593">
    <property type="component" value="Unassembled WGS sequence"/>
</dbReference>
<evidence type="ECO:0000259" key="1">
    <source>
        <dbReference type="SMART" id="SM00871"/>
    </source>
</evidence>
<dbReference type="OrthoDB" id="795001at2"/>
<gene>
    <name evidence="2" type="ORF">CR103_16645</name>
</gene>
<dbReference type="RefSeq" id="WP_099917076.1">
    <property type="nucleotide sequence ID" value="NZ_BMHS01000017.1"/>
</dbReference>
<keyword evidence="3" id="KW-1185">Reference proteome</keyword>
<reference evidence="2 3" key="1">
    <citation type="submission" date="2017-10" db="EMBL/GenBank/DDBJ databases">
        <title>Massilia psychrophilum sp. nov., a novel purple-pigmented bacterium isolated from Tianshan glacier, Xinjiang Municipality, China.</title>
        <authorList>
            <person name="Wang H."/>
        </authorList>
    </citation>
    <scope>NUCLEOTIDE SEQUENCE [LARGE SCALE GENOMIC DNA]</scope>
    <source>
        <strain evidence="2 3">JCM 30813</strain>
    </source>
</reference>
<dbReference type="InterPro" id="IPR029442">
    <property type="entry name" value="GyrI-like"/>
</dbReference>
<evidence type="ECO:0000313" key="3">
    <source>
        <dbReference type="Proteomes" id="UP000228593"/>
    </source>
</evidence>
<accession>A0A2G8SXY7</accession>
<comment type="caution">
    <text evidence="2">The sequence shown here is derived from an EMBL/GenBank/DDBJ whole genome shotgun (WGS) entry which is preliminary data.</text>
</comment>
<organism evidence="2 3">
    <name type="scientific">Massilia psychrophila</name>
    <dbReference type="NCBI Taxonomy" id="1603353"/>
    <lineage>
        <taxon>Bacteria</taxon>
        <taxon>Pseudomonadati</taxon>
        <taxon>Pseudomonadota</taxon>
        <taxon>Betaproteobacteria</taxon>
        <taxon>Burkholderiales</taxon>
        <taxon>Oxalobacteraceae</taxon>
        <taxon>Telluria group</taxon>
        <taxon>Massilia</taxon>
    </lineage>
</organism>
<dbReference type="SMART" id="SM00871">
    <property type="entry name" value="AraC_E_bind"/>
    <property type="match status" value="1"/>
</dbReference>
<evidence type="ECO:0000313" key="2">
    <source>
        <dbReference type="EMBL" id="PIL38660.1"/>
    </source>
</evidence>
<proteinExistence type="predicted"/>
<name>A0A2G8SXY7_9BURK</name>
<dbReference type="Gene3D" id="3.20.80.10">
    <property type="entry name" value="Regulatory factor, effector binding domain"/>
    <property type="match status" value="1"/>
</dbReference>
<sequence length="154" mass="16657">MIDLPQIARSAQQRTAIIPLSVARAEIGRVFAAAVGELLAAMREQGIEPAGPLFSYHLNMPGEVYGVQIGFPVDADVQPSGRVVAGALPALRVARTIYRGPMDGLATAWSQLTTWVAQNALATRPFMWENYLVGPGDTPESSIWQTELNWPLAD</sequence>
<protein>
    <submittedName>
        <fullName evidence="2">AraC family transcriptional regulator</fullName>
    </submittedName>
</protein>
<dbReference type="SUPFAM" id="SSF55136">
    <property type="entry name" value="Probable bacterial effector-binding domain"/>
    <property type="match status" value="1"/>
</dbReference>
<dbReference type="InterPro" id="IPR010499">
    <property type="entry name" value="AraC_E-bd"/>
</dbReference>
<dbReference type="EMBL" id="PDOB01000031">
    <property type="protein sequence ID" value="PIL38660.1"/>
    <property type="molecule type" value="Genomic_DNA"/>
</dbReference>